<dbReference type="NCBIfam" id="NF008602">
    <property type="entry name" value="PRK11570.1"/>
    <property type="match status" value="1"/>
</dbReference>
<reference evidence="8 9" key="1">
    <citation type="submission" date="2023-01" db="EMBL/GenBank/DDBJ databases">
        <title>Psychrosphaera sp. nov., isolated from marine algae.</title>
        <authorList>
            <person name="Bayburt H."/>
            <person name="Choi B.J."/>
            <person name="Kim J.M."/>
            <person name="Choi D.G."/>
            <person name="Jeon C.O."/>
        </authorList>
    </citation>
    <scope>NUCLEOTIDE SEQUENCE [LARGE SCALE GENOMIC DNA]</scope>
    <source>
        <strain evidence="8 9">G1-22</strain>
    </source>
</reference>
<dbReference type="SUPFAM" id="SSF54534">
    <property type="entry name" value="FKBP-like"/>
    <property type="match status" value="1"/>
</dbReference>
<dbReference type="PANTHER" id="PTHR43811">
    <property type="entry name" value="FKBP-TYPE PEPTIDYL-PROLYL CIS-TRANS ISOMERASE FKPA"/>
    <property type="match status" value="1"/>
</dbReference>
<evidence type="ECO:0000256" key="6">
    <source>
        <dbReference type="RuleBase" id="RU003915"/>
    </source>
</evidence>
<name>A0ABT5FI26_9GAMM</name>
<dbReference type="RefSeq" id="WP_272182681.1">
    <property type="nucleotide sequence ID" value="NZ_JAQOMS010000002.1"/>
</dbReference>
<dbReference type="InterPro" id="IPR036944">
    <property type="entry name" value="PPIase_FKBP_N_sf"/>
</dbReference>
<evidence type="ECO:0000256" key="1">
    <source>
        <dbReference type="ARBA" id="ARBA00000971"/>
    </source>
</evidence>
<dbReference type="PANTHER" id="PTHR43811:SF23">
    <property type="entry name" value="FKBP-TYPE 22 KDA PEPTIDYL-PROLYL CIS-TRANS ISOMERASE"/>
    <property type="match status" value="1"/>
</dbReference>
<keyword evidence="9" id="KW-1185">Reference proteome</keyword>
<evidence type="ECO:0000256" key="4">
    <source>
        <dbReference type="ARBA" id="ARBA00023235"/>
    </source>
</evidence>
<evidence type="ECO:0000256" key="3">
    <source>
        <dbReference type="ARBA" id="ARBA00023110"/>
    </source>
</evidence>
<dbReference type="Gene3D" id="1.10.287.460">
    <property type="entry name" value="Peptidyl-prolyl cis-trans isomerase, FKBP-type, N-terminal domain"/>
    <property type="match status" value="1"/>
</dbReference>
<dbReference type="Pfam" id="PF01346">
    <property type="entry name" value="FKBP_N"/>
    <property type="match status" value="1"/>
</dbReference>
<comment type="catalytic activity">
    <reaction evidence="1 5 6">
        <text>[protein]-peptidylproline (omega=180) = [protein]-peptidylproline (omega=0)</text>
        <dbReference type="Rhea" id="RHEA:16237"/>
        <dbReference type="Rhea" id="RHEA-COMP:10747"/>
        <dbReference type="Rhea" id="RHEA-COMP:10748"/>
        <dbReference type="ChEBI" id="CHEBI:83833"/>
        <dbReference type="ChEBI" id="CHEBI:83834"/>
        <dbReference type="EC" id="5.2.1.8"/>
    </reaction>
</comment>
<evidence type="ECO:0000259" key="7">
    <source>
        <dbReference type="PROSITE" id="PS50059"/>
    </source>
</evidence>
<evidence type="ECO:0000256" key="5">
    <source>
        <dbReference type="PROSITE-ProRule" id="PRU00277"/>
    </source>
</evidence>
<dbReference type="PROSITE" id="PS50059">
    <property type="entry name" value="FKBP_PPIASE"/>
    <property type="match status" value="1"/>
</dbReference>
<dbReference type="EMBL" id="JAQOMS010000002">
    <property type="protein sequence ID" value="MDC2890848.1"/>
    <property type="molecule type" value="Genomic_DNA"/>
</dbReference>
<keyword evidence="4 5" id="KW-0413">Isomerase</keyword>
<accession>A0ABT5FI26</accession>
<organism evidence="8 9">
    <name type="scientific">Psychrosphaera algicola</name>
    <dbReference type="NCBI Taxonomy" id="3023714"/>
    <lineage>
        <taxon>Bacteria</taxon>
        <taxon>Pseudomonadati</taxon>
        <taxon>Pseudomonadota</taxon>
        <taxon>Gammaproteobacteria</taxon>
        <taxon>Alteromonadales</taxon>
        <taxon>Pseudoalteromonadaceae</taxon>
        <taxon>Psychrosphaera</taxon>
    </lineage>
</organism>
<feature type="domain" description="PPIase FKBP-type" evidence="7">
    <location>
        <begin position="119"/>
        <end position="205"/>
    </location>
</feature>
<dbReference type="InterPro" id="IPR046357">
    <property type="entry name" value="PPIase_dom_sf"/>
</dbReference>
<comment type="similarity">
    <text evidence="2 6">Belongs to the FKBP-type PPIase family.</text>
</comment>
<dbReference type="Proteomes" id="UP001528411">
    <property type="component" value="Unassembled WGS sequence"/>
</dbReference>
<dbReference type="GO" id="GO:0016853">
    <property type="term" value="F:isomerase activity"/>
    <property type="evidence" value="ECO:0007669"/>
    <property type="project" value="UniProtKB-KW"/>
</dbReference>
<evidence type="ECO:0000313" key="9">
    <source>
        <dbReference type="Proteomes" id="UP001528411"/>
    </source>
</evidence>
<comment type="caution">
    <text evidence="8">The sequence shown here is derived from an EMBL/GenBank/DDBJ whole genome shotgun (WGS) entry which is preliminary data.</text>
</comment>
<sequence>MMSQYSTVELQASYGIGRQIGDQVASNPFEGLDANAVAQGVMDALNGAEFAVEVEDLREAFGVINERMQAAQAEQAKEASAEGQTFLDENAKRDEVTVTESGLQYEVLVAGEGEKPTAASTVKTHYHGTLVNGTVFDSSYDRGQPAEFPVGGVIKGWTEALQLMSVGSKWRLAVPYELAYGEQGAGGAIGPFQTLIFDVELLEIIA</sequence>
<gene>
    <name evidence="8" type="ORF">PN838_21510</name>
</gene>
<protein>
    <recommendedName>
        <fullName evidence="6">Peptidyl-prolyl cis-trans isomerase</fullName>
        <ecNumber evidence="6">5.2.1.8</ecNumber>
    </recommendedName>
</protein>
<dbReference type="InterPro" id="IPR000774">
    <property type="entry name" value="PPIase_FKBP_N"/>
</dbReference>
<proteinExistence type="inferred from homology"/>
<dbReference type="Gene3D" id="3.10.50.40">
    <property type="match status" value="1"/>
</dbReference>
<dbReference type="Pfam" id="PF00254">
    <property type="entry name" value="FKBP_C"/>
    <property type="match status" value="1"/>
</dbReference>
<evidence type="ECO:0000256" key="2">
    <source>
        <dbReference type="ARBA" id="ARBA00006577"/>
    </source>
</evidence>
<dbReference type="EC" id="5.2.1.8" evidence="6"/>
<keyword evidence="3 5" id="KW-0697">Rotamase</keyword>
<dbReference type="InterPro" id="IPR001179">
    <property type="entry name" value="PPIase_FKBP_dom"/>
</dbReference>
<evidence type="ECO:0000313" key="8">
    <source>
        <dbReference type="EMBL" id="MDC2890848.1"/>
    </source>
</evidence>